<accession>A0A4Y8LRB3</accession>
<keyword evidence="2 7" id="KW-0597">Phosphoprotein</keyword>
<evidence type="ECO:0000256" key="8">
    <source>
        <dbReference type="PROSITE-ProRule" id="PRU01091"/>
    </source>
</evidence>
<dbReference type="InterPro" id="IPR001867">
    <property type="entry name" value="OmpR/PhoB-type_DNA-bd"/>
</dbReference>
<evidence type="ECO:0000256" key="1">
    <source>
        <dbReference type="ARBA" id="ARBA00004496"/>
    </source>
</evidence>
<feature type="domain" description="OmpR/PhoB-type" evidence="10">
    <location>
        <begin position="134"/>
        <end position="233"/>
    </location>
</feature>
<evidence type="ECO:0000259" key="10">
    <source>
        <dbReference type="PROSITE" id="PS51755"/>
    </source>
</evidence>
<dbReference type="AlphaFoldDB" id="A0A4Y8LRB3"/>
<proteinExistence type="predicted"/>
<evidence type="ECO:0000313" key="11">
    <source>
        <dbReference type="EMBL" id="TFE23975.1"/>
    </source>
</evidence>
<dbReference type="RefSeq" id="WP_135153507.1">
    <property type="nucleotide sequence ID" value="NZ_SOMN01000029.1"/>
</dbReference>
<evidence type="ECO:0000256" key="6">
    <source>
        <dbReference type="ARBA" id="ARBA00023163"/>
    </source>
</evidence>
<feature type="DNA-binding region" description="OmpR/PhoB-type" evidence="8">
    <location>
        <begin position="134"/>
        <end position="233"/>
    </location>
</feature>
<dbReference type="EMBL" id="SOMN01000029">
    <property type="protein sequence ID" value="TFE23975.1"/>
    <property type="molecule type" value="Genomic_DNA"/>
</dbReference>
<dbReference type="PANTHER" id="PTHR48111:SF40">
    <property type="entry name" value="PHOSPHATE REGULON TRANSCRIPTIONAL REGULATORY PROTEIN PHOB"/>
    <property type="match status" value="1"/>
</dbReference>
<comment type="subcellular location">
    <subcellularLocation>
        <location evidence="1">Cytoplasm</location>
    </subcellularLocation>
</comment>
<dbReference type="PROSITE" id="PS51755">
    <property type="entry name" value="OMPR_PHOB"/>
    <property type="match status" value="1"/>
</dbReference>
<dbReference type="SMART" id="SM00862">
    <property type="entry name" value="Trans_reg_C"/>
    <property type="match status" value="1"/>
</dbReference>
<dbReference type="PANTHER" id="PTHR48111">
    <property type="entry name" value="REGULATOR OF RPOS"/>
    <property type="match status" value="1"/>
</dbReference>
<comment type="caution">
    <text evidence="11">The sequence shown here is derived from an EMBL/GenBank/DDBJ whole genome shotgun (WGS) entry which is preliminary data.</text>
</comment>
<evidence type="ECO:0000256" key="3">
    <source>
        <dbReference type="ARBA" id="ARBA00023012"/>
    </source>
</evidence>
<evidence type="ECO:0000256" key="5">
    <source>
        <dbReference type="ARBA" id="ARBA00023125"/>
    </source>
</evidence>
<dbReference type="OrthoDB" id="9790442at2"/>
<dbReference type="GO" id="GO:0005829">
    <property type="term" value="C:cytosol"/>
    <property type="evidence" value="ECO:0007669"/>
    <property type="project" value="TreeGrafter"/>
</dbReference>
<dbReference type="GO" id="GO:0000156">
    <property type="term" value="F:phosphorelay response regulator activity"/>
    <property type="evidence" value="ECO:0007669"/>
    <property type="project" value="TreeGrafter"/>
</dbReference>
<keyword evidence="12" id="KW-1185">Reference proteome</keyword>
<keyword evidence="4" id="KW-0805">Transcription regulation</keyword>
<dbReference type="CDD" id="cd00383">
    <property type="entry name" value="trans_reg_C"/>
    <property type="match status" value="1"/>
</dbReference>
<dbReference type="InterPro" id="IPR036388">
    <property type="entry name" value="WH-like_DNA-bd_sf"/>
</dbReference>
<evidence type="ECO:0000313" key="12">
    <source>
        <dbReference type="Proteomes" id="UP000297900"/>
    </source>
</evidence>
<dbReference type="GO" id="GO:0006355">
    <property type="term" value="P:regulation of DNA-templated transcription"/>
    <property type="evidence" value="ECO:0007669"/>
    <property type="project" value="InterPro"/>
</dbReference>
<sequence length="238" mass="27000">MPKELILLVDDEEDIGEILDLYLTAEGYQFIHTMTGAETLQIVKQSTPHLIVLDVFLPDIDGHELCKQLRQMTNAPILFLSCKDSELDRIIGLSVGGDDYIGKPFRPNELVARIKANLRRSTIYQNHADVHLPTNRISSKSLQVHLLSHDVFVHGSLIELSTKEYHLLVYFMNHPKQVLAAEHLLRTIWGYNIGLDTKTLQVHIGSLRRKIEENPSNPKLIVTLRGVGYKFCEEADAV</sequence>
<evidence type="ECO:0000256" key="7">
    <source>
        <dbReference type="PROSITE-ProRule" id="PRU00169"/>
    </source>
</evidence>
<keyword evidence="3" id="KW-0902">Two-component regulatory system</keyword>
<dbReference type="Gene3D" id="1.10.10.10">
    <property type="entry name" value="Winged helix-like DNA-binding domain superfamily/Winged helix DNA-binding domain"/>
    <property type="match status" value="1"/>
</dbReference>
<feature type="modified residue" description="4-aspartylphosphate" evidence="7">
    <location>
        <position position="54"/>
    </location>
</feature>
<dbReference type="PROSITE" id="PS50110">
    <property type="entry name" value="RESPONSE_REGULATORY"/>
    <property type="match status" value="1"/>
</dbReference>
<organism evidence="11 12">
    <name type="scientific">Cohnella luojiensis</name>
    <dbReference type="NCBI Taxonomy" id="652876"/>
    <lineage>
        <taxon>Bacteria</taxon>
        <taxon>Bacillati</taxon>
        <taxon>Bacillota</taxon>
        <taxon>Bacilli</taxon>
        <taxon>Bacillales</taxon>
        <taxon>Paenibacillaceae</taxon>
        <taxon>Cohnella</taxon>
    </lineage>
</organism>
<dbReference type="FunFam" id="1.10.10.10:FF:000018">
    <property type="entry name" value="DNA-binding response regulator ResD"/>
    <property type="match status" value="1"/>
</dbReference>
<protein>
    <submittedName>
        <fullName evidence="11">Response regulator transcription factor</fullName>
    </submittedName>
</protein>
<dbReference type="Gene3D" id="6.10.250.690">
    <property type="match status" value="1"/>
</dbReference>
<dbReference type="Pfam" id="PF00072">
    <property type="entry name" value="Response_reg"/>
    <property type="match status" value="1"/>
</dbReference>
<dbReference type="InterPro" id="IPR001789">
    <property type="entry name" value="Sig_transdc_resp-reg_receiver"/>
</dbReference>
<keyword evidence="5 8" id="KW-0238">DNA-binding</keyword>
<dbReference type="SUPFAM" id="SSF46894">
    <property type="entry name" value="C-terminal effector domain of the bipartite response regulators"/>
    <property type="match status" value="1"/>
</dbReference>
<gene>
    <name evidence="11" type="ORF">E2980_17320</name>
</gene>
<dbReference type="Proteomes" id="UP000297900">
    <property type="component" value="Unassembled WGS sequence"/>
</dbReference>
<dbReference type="Pfam" id="PF00486">
    <property type="entry name" value="Trans_reg_C"/>
    <property type="match status" value="1"/>
</dbReference>
<dbReference type="InterPro" id="IPR039420">
    <property type="entry name" value="WalR-like"/>
</dbReference>
<evidence type="ECO:0000256" key="2">
    <source>
        <dbReference type="ARBA" id="ARBA00022553"/>
    </source>
</evidence>
<feature type="domain" description="Response regulatory" evidence="9">
    <location>
        <begin position="5"/>
        <end position="118"/>
    </location>
</feature>
<dbReference type="InterPro" id="IPR016032">
    <property type="entry name" value="Sig_transdc_resp-reg_C-effctor"/>
</dbReference>
<reference evidence="11 12" key="1">
    <citation type="submission" date="2019-03" db="EMBL/GenBank/DDBJ databases">
        <title>Cohnella endophytica sp. nov., a novel endophytic bacterium isolated from bark of Sonneratia apetala.</title>
        <authorList>
            <person name="Tuo L."/>
        </authorList>
    </citation>
    <scope>NUCLEOTIDE SEQUENCE [LARGE SCALE GENOMIC DNA]</scope>
    <source>
        <strain evidence="11 12">CCTCC AB 208254</strain>
    </source>
</reference>
<dbReference type="GO" id="GO:0032993">
    <property type="term" value="C:protein-DNA complex"/>
    <property type="evidence" value="ECO:0007669"/>
    <property type="project" value="TreeGrafter"/>
</dbReference>
<dbReference type="GO" id="GO:0000976">
    <property type="term" value="F:transcription cis-regulatory region binding"/>
    <property type="evidence" value="ECO:0007669"/>
    <property type="project" value="TreeGrafter"/>
</dbReference>
<dbReference type="SUPFAM" id="SSF52172">
    <property type="entry name" value="CheY-like"/>
    <property type="match status" value="1"/>
</dbReference>
<evidence type="ECO:0000259" key="9">
    <source>
        <dbReference type="PROSITE" id="PS50110"/>
    </source>
</evidence>
<dbReference type="Gene3D" id="3.40.50.2300">
    <property type="match status" value="1"/>
</dbReference>
<name>A0A4Y8LRB3_9BACL</name>
<dbReference type="SMART" id="SM00448">
    <property type="entry name" value="REC"/>
    <property type="match status" value="1"/>
</dbReference>
<evidence type="ECO:0000256" key="4">
    <source>
        <dbReference type="ARBA" id="ARBA00023015"/>
    </source>
</evidence>
<keyword evidence="6" id="KW-0804">Transcription</keyword>
<dbReference type="InterPro" id="IPR011006">
    <property type="entry name" value="CheY-like_superfamily"/>
</dbReference>